<dbReference type="InterPro" id="IPR004101">
    <property type="entry name" value="Mur_ligase_C"/>
</dbReference>
<comment type="function">
    <text evidence="14">Cell wall formation.</text>
</comment>
<dbReference type="SUPFAM" id="SSF53623">
    <property type="entry name" value="MurD-like peptide ligases, catalytic domain"/>
    <property type="match status" value="1"/>
</dbReference>
<dbReference type="NCBIfam" id="TIGR01082">
    <property type="entry name" value="murC"/>
    <property type="match status" value="1"/>
</dbReference>
<dbReference type="SUPFAM" id="SSF51984">
    <property type="entry name" value="MurCD N-terminal domain"/>
    <property type="match status" value="1"/>
</dbReference>
<accession>W6RYC5</accession>
<keyword evidence="4 14" id="KW-0963">Cytoplasm</keyword>
<comment type="similarity">
    <text evidence="14">Belongs to the MurCDEF family.</text>
</comment>
<dbReference type="GO" id="GO:0008360">
    <property type="term" value="P:regulation of cell shape"/>
    <property type="evidence" value="ECO:0007669"/>
    <property type="project" value="UniProtKB-KW"/>
</dbReference>
<dbReference type="PANTHER" id="PTHR43445">
    <property type="entry name" value="UDP-N-ACETYLMURAMATE--L-ALANINE LIGASE-RELATED"/>
    <property type="match status" value="1"/>
</dbReference>
<dbReference type="Pfam" id="PF01225">
    <property type="entry name" value="Mur_ligase"/>
    <property type="match status" value="1"/>
</dbReference>
<dbReference type="GO" id="GO:0005737">
    <property type="term" value="C:cytoplasm"/>
    <property type="evidence" value="ECO:0007669"/>
    <property type="project" value="UniProtKB-SubCell"/>
</dbReference>
<dbReference type="GO" id="GO:0051301">
    <property type="term" value="P:cell division"/>
    <property type="evidence" value="ECO:0007669"/>
    <property type="project" value="UniProtKB-KW"/>
</dbReference>
<evidence type="ECO:0000256" key="2">
    <source>
        <dbReference type="ARBA" id="ARBA00004752"/>
    </source>
</evidence>
<evidence type="ECO:0000256" key="8">
    <source>
        <dbReference type="ARBA" id="ARBA00022840"/>
    </source>
</evidence>
<dbReference type="PATRIC" id="fig|1216932.3.peg.2510"/>
<sequence length="456" mass="50476">MSLNINKDHNIHFIGIGGVSMSGLAEILINRGYNVSGSDMNASPITEHLKKIGATIYIGQKKENLNNVGAVVYTAAISEENEELIAARNLNVPLFNRAEFLGEIMKDFHHNIAVSGTHGKTTTTSMYSHVLLSAKLDPTILVGGKLDIIDGYVRCGKSDFFLTEACEYKASFLSFFPTIGVILNIDADHLDYYKDINEIEETFKKFAHIIPKDGYLIANAEDTKVMEVADTVDCNVISFGINSGDVKAENVSFDERSRGSFDVTYKNEKILSITLKVPGRHNILNALSTIAGSIAMGISYENIKAGLEDFHGTNRRFEYKGKKNGITVIDDYAHHPTEIKATLAAAKNFPHKKLVIAFQPHTYTRTKSLFKEFSEVFDEVDELILADIYAAREKDTGIVSSQMLCDAIKERGVNAINIHSFDEIESYLERTLEEGDLFITVGAGDIFKVGESFLSK</sequence>
<gene>
    <name evidence="14 18" type="primary">murC</name>
    <name evidence="18" type="ORF">CM240_2541</name>
</gene>
<dbReference type="PANTHER" id="PTHR43445:SF3">
    <property type="entry name" value="UDP-N-ACETYLMURAMATE--L-ALANINE LIGASE"/>
    <property type="match status" value="1"/>
</dbReference>
<evidence type="ECO:0000256" key="11">
    <source>
        <dbReference type="ARBA" id="ARBA00023306"/>
    </source>
</evidence>
<dbReference type="InterPro" id="IPR050061">
    <property type="entry name" value="MurCDEF_pg_biosynth"/>
</dbReference>
<keyword evidence="5 14" id="KW-0436">Ligase</keyword>
<organism evidence="18 19">
    <name type="scientific">Clostridium bornimense</name>
    <dbReference type="NCBI Taxonomy" id="1216932"/>
    <lineage>
        <taxon>Bacteria</taxon>
        <taxon>Bacillati</taxon>
        <taxon>Bacillota</taxon>
        <taxon>Clostridia</taxon>
        <taxon>Eubacteriales</taxon>
        <taxon>Clostridiaceae</taxon>
        <taxon>Clostridium</taxon>
    </lineage>
</organism>
<dbReference type="InterPro" id="IPR036615">
    <property type="entry name" value="Mur_ligase_C_dom_sf"/>
</dbReference>
<evidence type="ECO:0000256" key="14">
    <source>
        <dbReference type="HAMAP-Rule" id="MF_00046"/>
    </source>
</evidence>
<name>W6RYC5_9CLOT</name>
<evidence type="ECO:0000259" key="16">
    <source>
        <dbReference type="Pfam" id="PF02875"/>
    </source>
</evidence>
<keyword evidence="10 14" id="KW-0573">Peptidoglycan synthesis</keyword>
<dbReference type="AlphaFoldDB" id="W6RYC5"/>
<evidence type="ECO:0000256" key="13">
    <source>
        <dbReference type="ARBA" id="ARBA00047833"/>
    </source>
</evidence>
<feature type="domain" description="Mur ligase C-terminal" evidence="16">
    <location>
        <begin position="315"/>
        <end position="444"/>
    </location>
</feature>
<dbReference type="GO" id="GO:0071555">
    <property type="term" value="P:cell wall organization"/>
    <property type="evidence" value="ECO:0007669"/>
    <property type="project" value="UniProtKB-KW"/>
</dbReference>
<dbReference type="InterPro" id="IPR000713">
    <property type="entry name" value="Mur_ligase_N"/>
</dbReference>
<dbReference type="Pfam" id="PF08245">
    <property type="entry name" value="Mur_ligase_M"/>
    <property type="match status" value="1"/>
</dbReference>
<evidence type="ECO:0000259" key="17">
    <source>
        <dbReference type="Pfam" id="PF08245"/>
    </source>
</evidence>
<evidence type="ECO:0000256" key="12">
    <source>
        <dbReference type="ARBA" id="ARBA00023316"/>
    </source>
</evidence>
<feature type="domain" description="Mur ligase central" evidence="17">
    <location>
        <begin position="114"/>
        <end position="291"/>
    </location>
</feature>
<evidence type="ECO:0000256" key="3">
    <source>
        <dbReference type="ARBA" id="ARBA00012211"/>
    </source>
</evidence>
<dbReference type="Proteomes" id="UP000019426">
    <property type="component" value="Chromosome M2/40_rep1"/>
</dbReference>
<dbReference type="EC" id="6.3.2.8" evidence="3 14"/>
<keyword evidence="8 14" id="KW-0067">ATP-binding</keyword>
<evidence type="ECO:0000313" key="19">
    <source>
        <dbReference type="Proteomes" id="UP000019426"/>
    </source>
</evidence>
<comment type="catalytic activity">
    <reaction evidence="13 14">
        <text>UDP-N-acetyl-alpha-D-muramate + L-alanine + ATP = UDP-N-acetyl-alpha-D-muramoyl-L-alanine + ADP + phosphate + H(+)</text>
        <dbReference type="Rhea" id="RHEA:23372"/>
        <dbReference type="ChEBI" id="CHEBI:15378"/>
        <dbReference type="ChEBI" id="CHEBI:30616"/>
        <dbReference type="ChEBI" id="CHEBI:43474"/>
        <dbReference type="ChEBI" id="CHEBI:57972"/>
        <dbReference type="ChEBI" id="CHEBI:70757"/>
        <dbReference type="ChEBI" id="CHEBI:83898"/>
        <dbReference type="ChEBI" id="CHEBI:456216"/>
        <dbReference type="EC" id="6.3.2.8"/>
    </reaction>
</comment>
<dbReference type="OrthoDB" id="9804126at2"/>
<keyword evidence="11 14" id="KW-0131">Cell cycle</keyword>
<keyword evidence="6 14" id="KW-0132">Cell division</keyword>
<dbReference type="InterPro" id="IPR013221">
    <property type="entry name" value="Mur_ligase_cen"/>
</dbReference>
<dbReference type="HOGENOM" id="CLU_028104_1_0_9"/>
<dbReference type="eggNOG" id="COG0773">
    <property type="taxonomic scope" value="Bacteria"/>
</dbReference>
<dbReference type="GO" id="GO:0005524">
    <property type="term" value="F:ATP binding"/>
    <property type="evidence" value="ECO:0007669"/>
    <property type="project" value="UniProtKB-UniRule"/>
</dbReference>
<evidence type="ECO:0000256" key="5">
    <source>
        <dbReference type="ARBA" id="ARBA00022598"/>
    </source>
</evidence>
<dbReference type="SUPFAM" id="SSF53244">
    <property type="entry name" value="MurD-like peptide ligases, peptide-binding domain"/>
    <property type="match status" value="1"/>
</dbReference>
<protein>
    <recommendedName>
        <fullName evidence="3 14">UDP-N-acetylmuramate--L-alanine ligase</fullName>
        <ecNumber evidence="3 14">6.3.2.8</ecNumber>
    </recommendedName>
    <alternativeName>
        <fullName evidence="14">UDP-N-acetylmuramoyl-L-alanine synthetase</fullName>
    </alternativeName>
</protein>
<evidence type="ECO:0000256" key="1">
    <source>
        <dbReference type="ARBA" id="ARBA00004496"/>
    </source>
</evidence>
<dbReference type="STRING" id="1216932.CM240_2541"/>
<evidence type="ECO:0000256" key="4">
    <source>
        <dbReference type="ARBA" id="ARBA00022490"/>
    </source>
</evidence>
<feature type="domain" description="Mur ligase N-terminal catalytic" evidence="15">
    <location>
        <begin position="10"/>
        <end position="109"/>
    </location>
</feature>
<dbReference type="KEGG" id="clt:CM240_2541"/>
<evidence type="ECO:0000256" key="6">
    <source>
        <dbReference type="ARBA" id="ARBA00022618"/>
    </source>
</evidence>
<dbReference type="UniPathway" id="UPA00219"/>
<keyword evidence="19" id="KW-1185">Reference proteome</keyword>
<dbReference type="HAMAP" id="MF_00046">
    <property type="entry name" value="MurC"/>
    <property type="match status" value="1"/>
</dbReference>
<feature type="binding site" evidence="14">
    <location>
        <begin position="116"/>
        <end position="122"/>
    </location>
    <ligand>
        <name>ATP</name>
        <dbReference type="ChEBI" id="CHEBI:30616"/>
    </ligand>
</feature>
<evidence type="ECO:0000259" key="15">
    <source>
        <dbReference type="Pfam" id="PF01225"/>
    </source>
</evidence>
<dbReference type="EMBL" id="HG917868">
    <property type="protein sequence ID" value="CDM69666.1"/>
    <property type="molecule type" value="Genomic_DNA"/>
</dbReference>
<dbReference type="Gene3D" id="3.40.50.720">
    <property type="entry name" value="NAD(P)-binding Rossmann-like Domain"/>
    <property type="match status" value="1"/>
</dbReference>
<comment type="subcellular location">
    <subcellularLocation>
        <location evidence="1 14">Cytoplasm</location>
    </subcellularLocation>
</comment>
<proteinExistence type="inferred from homology"/>
<reference evidence="18 19" key="1">
    <citation type="submission" date="2013-11" db="EMBL/GenBank/DDBJ databases">
        <title>Complete genome sequence of Clostridum sp. M2/40.</title>
        <authorList>
            <person name="Wibberg D."/>
            <person name="Puehler A."/>
            <person name="Schlueter A."/>
        </authorList>
    </citation>
    <scope>NUCLEOTIDE SEQUENCE [LARGE SCALE GENOMIC DNA]</scope>
    <source>
        <strain evidence="19">M2/40</strain>
    </source>
</reference>
<evidence type="ECO:0000256" key="10">
    <source>
        <dbReference type="ARBA" id="ARBA00022984"/>
    </source>
</evidence>
<dbReference type="InterPro" id="IPR005758">
    <property type="entry name" value="UDP-N-AcMur_Ala_ligase_MurC"/>
</dbReference>
<keyword evidence="7 14" id="KW-0547">Nucleotide-binding</keyword>
<keyword evidence="12 14" id="KW-0961">Cell wall biogenesis/degradation</keyword>
<dbReference type="Gene3D" id="3.90.190.20">
    <property type="entry name" value="Mur ligase, C-terminal domain"/>
    <property type="match status" value="1"/>
</dbReference>
<evidence type="ECO:0000256" key="7">
    <source>
        <dbReference type="ARBA" id="ARBA00022741"/>
    </source>
</evidence>
<comment type="pathway">
    <text evidence="2 14">Cell wall biogenesis; peptidoglycan biosynthesis.</text>
</comment>
<evidence type="ECO:0000256" key="9">
    <source>
        <dbReference type="ARBA" id="ARBA00022960"/>
    </source>
</evidence>
<dbReference type="InterPro" id="IPR036565">
    <property type="entry name" value="Mur-like_cat_sf"/>
</dbReference>
<dbReference type="GO" id="GO:0008763">
    <property type="term" value="F:UDP-N-acetylmuramate-L-alanine ligase activity"/>
    <property type="evidence" value="ECO:0007669"/>
    <property type="project" value="UniProtKB-UniRule"/>
</dbReference>
<dbReference type="RefSeq" id="WP_044039461.1">
    <property type="nucleotide sequence ID" value="NZ_HG917868.1"/>
</dbReference>
<dbReference type="Pfam" id="PF02875">
    <property type="entry name" value="Mur_ligase_C"/>
    <property type="match status" value="1"/>
</dbReference>
<evidence type="ECO:0000313" key="18">
    <source>
        <dbReference type="EMBL" id="CDM69666.1"/>
    </source>
</evidence>
<dbReference type="GO" id="GO:0009252">
    <property type="term" value="P:peptidoglycan biosynthetic process"/>
    <property type="evidence" value="ECO:0007669"/>
    <property type="project" value="UniProtKB-UniRule"/>
</dbReference>
<dbReference type="Gene3D" id="3.40.1190.10">
    <property type="entry name" value="Mur-like, catalytic domain"/>
    <property type="match status" value="1"/>
</dbReference>
<keyword evidence="9 14" id="KW-0133">Cell shape</keyword>